<dbReference type="InterPro" id="IPR001930">
    <property type="entry name" value="Peptidase_M1"/>
</dbReference>
<dbReference type="InterPro" id="IPR045357">
    <property type="entry name" value="Aminopeptidase_N-like_N"/>
</dbReference>
<evidence type="ECO:0000256" key="7">
    <source>
        <dbReference type="ARBA" id="ARBA00022833"/>
    </source>
</evidence>
<keyword evidence="6 13" id="KW-0378">Hydrolase</keyword>
<feature type="binding site" evidence="11">
    <location>
        <position position="351"/>
    </location>
    <ligand>
        <name>Zn(2+)</name>
        <dbReference type="ChEBI" id="CHEBI:29105"/>
        <note>catalytic</note>
    </ligand>
</feature>
<dbReference type="Gene3D" id="2.60.40.1730">
    <property type="entry name" value="tricorn interacting facor f3 domain"/>
    <property type="match status" value="1"/>
</dbReference>
<dbReference type="InterPro" id="IPR034015">
    <property type="entry name" value="M1_LTA4H"/>
</dbReference>
<name>G0QV16_ICHMU</name>
<keyword evidence="5 11" id="KW-0479">Metal-binding</keyword>
<dbReference type="GO" id="GO:0006508">
    <property type="term" value="P:proteolysis"/>
    <property type="evidence" value="ECO:0007669"/>
    <property type="project" value="UniProtKB-KW"/>
</dbReference>
<dbReference type="PANTHER" id="PTHR45726">
    <property type="entry name" value="LEUKOTRIENE A-4 HYDROLASE"/>
    <property type="match status" value="1"/>
</dbReference>
<dbReference type="InterPro" id="IPR015211">
    <property type="entry name" value="Peptidase_M1_C"/>
</dbReference>
<evidence type="ECO:0000256" key="4">
    <source>
        <dbReference type="ARBA" id="ARBA00022670"/>
    </source>
</evidence>
<dbReference type="Pfam" id="PF09127">
    <property type="entry name" value="Leuk-A4-hydro_C"/>
    <property type="match status" value="1"/>
</dbReference>
<gene>
    <name evidence="13" type="ORF">IMG5_120730</name>
</gene>
<dbReference type="SMART" id="SM01263">
    <property type="entry name" value="Leuk-A4-hydro_C"/>
    <property type="match status" value="1"/>
</dbReference>
<dbReference type="InterPro" id="IPR042097">
    <property type="entry name" value="Aminopeptidase_N-like_N_sf"/>
</dbReference>
<dbReference type="InterPro" id="IPR016024">
    <property type="entry name" value="ARM-type_fold"/>
</dbReference>
<comment type="cofactor">
    <cofactor evidence="11">
        <name>Zn(2+)</name>
        <dbReference type="ChEBI" id="CHEBI:29105"/>
    </cofactor>
    <text evidence="11">Binds 1 zinc ion per subunit.</text>
</comment>
<evidence type="ECO:0000256" key="3">
    <source>
        <dbReference type="ARBA" id="ARBA00022490"/>
    </source>
</evidence>
<evidence type="ECO:0000256" key="1">
    <source>
        <dbReference type="ARBA" id="ARBA00004496"/>
    </source>
</evidence>
<dbReference type="GeneID" id="14907066"/>
<evidence type="ECO:0000256" key="6">
    <source>
        <dbReference type="ARBA" id="ARBA00022801"/>
    </source>
</evidence>
<dbReference type="InParanoid" id="G0QV16"/>
<organism evidence="13 14">
    <name type="scientific">Ichthyophthirius multifiliis</name>
    <name type="common">White spot disease agent</name>
    <name type="synonym">Ich</name>
    <dbReference type="NCBI Taxonomy" id="5932"/>
    <lineage>
        <taxon>Eukaryota</taxon>
        <taxon>Sar</taxon>
        <taxon>Alveolata</taxon>
        <taxon>Ciliophora</taxon>
        <taxon>Intramacronucleata</taxon>
        <taxon>Oligohymenophorea</taxon>
        <taxon>Hymenostomatida</taxon>
        <taxon>Ophryoglenina</taxon>
        <taxon>Ichthyophthirius</taxon>
    </lineage>
</organism>
<dbReference type="STRING" id="857967.G0QV16"/>
<dbReference type="InterPro" id="IPR049980">
    <property type="entry name" value="LTA4H_cat"/>
</dbReference>
<dbReference type="SUPFAM" id="SSF48371">
    <property type="entry name" value="ARM repeat"/>
    <property type="match status" value="1"/>
</dbReference>
<feature type="binding site" evidence="10">
    <location>
        <begin position="318"/>
        <end position="323"/>
    </location>
    <ligand>
        <name>a peptide</name>
        <dbReference type="ChEBI" id="CHEBI:60466"/>
    </ligand>
</feature>
<protein>
    <submittedName>
        <fullName evidence="13">Peptidase family m1 protein, putative</fullName>
        <ecNumber evidence="13">3.3.2.6</ecNumber>
    </submittedName>
</protein>
<dbReference type="GO" id="GO:0005829">
    <property type="term" value="C:cytosol"/>
    <property type="evidence" value="ECO:0007669"/>
    <property type="project" value="TreeGrafter"/>
</dbReference>
<evidence type="ECO:0000259" key="12">
    <source>
        <dbReference type="SMART" id="SM01263"/>
    </source>
</evidence>
<dbReference type="Proteomes" id="UP000008983">
    <property type="component" value="Unassembled WGS sequence"/>
</dbReference>
<dbReference type="PANTHER" id="PTHR45726:SF3">
    <property type="entry name" value="LEUKOTRIENE A-4 HYDROLASE"/>
    <property type="match status" value="1"/>
</dbReference>
<dbReference type="Gene3D" id="3.30.2010.30">
    <property type="match status" value="1"/>
</dbReference>
<dbReference type="EMBL" id="GL983929">
    <property type="protein sequence ID" value="EGR30941.1"/>
    <property type="molecule type" value="Genomic_DNA"/>
</dbReference>
<dbReference type="InterPro" id="IPR014782">
    <property type="entry name" value="Peptidase_M1_dom"/>
</dbReference>
<dbReference type="EC" id="3.3.2.6" evidence="13"/>
<evidence type="ECO:0000313" key="13">
    <source>
        <dbReference type="EMBL" id="EGR30941.1"/>
    </source>
</evidence>
<dbReference type="InterPro" id="IPR038502">
    <property type="entry name" value="M1_LTA-4_hydro/amino_C_sf"/>
</dbReference>
<evidence type="ECO:0000256" key="8">
    <source>
        <dbReference type="ARBA" id="ARBA00023049"/>
    </source>
</evidence>
<evidence type="ECO:0000256" key="11">
    <source>
        <dbReference type="PIRSR" id="PIRSR634015-3"/>
    </source>
</evidence>
<feature type="active site" description="Proton donor" evidence="9">
    <location>
        <position position="435"/>
    </location>
</feature>
<evidence type="ECO:0000256" key="9">
    <source>
        <dbReference type="PIRSR" id="PIRSR634015-1"/>
    </source>
</evidence>
<dbReference type="GO" id="GO:0008237">
    <property type="term" value="F:metallopeptidase activity"/>
    <property type="evidence" value="ECO:0007669"/>
    <property type="project" value="UniProtKB-KW"/>
</dbReference>
<dbReference type="OMA" id="QLMDLDD"/>
<evidence type="ECO:0000313" key="14">
    <source>
        <dbReference type="Proteomes" id="UP000008983"/>
    </source>
</evidence>
<dbReference type="Gene3D" id="1.25.40.320">
    <property type="entry name" value="Peptidase M1, leukotriene A4 hydrolase/aminopeptidase C-terminal domain"/>
    <property type="match status" value="1"/>
</dbReference>
<dbReference type="RefSeq" id="XP_004032528.1">
    <property type="nucleotide sequence ID" value="XM_004032480.1"/>
</dbReference>
<comment type="similarity">
    <text evidence="2">Belongs to the peptidase M1 family.</text>
</comment>
<keyword evidence="3" id="KW-0963">Cytoplasm</keyword>
<comment type="subcellular location">
    <subcellularLocation>
        <location evidence="1">Cytoplasm</location>
    </subcellularLocation>
</comment>
<dbReference type="Pfam" id="PF01433">
    <property type="entry name" value="Peptidase_M1"/>
    <property type="match status" value="1"/>
</dbReference>
<evidence type="ECO:0000256" key="5">
    <source>
        <dbReference type="ARBA" id="ARBA00022723"/>
    </source>
</evidence>
<dbReference type="SUPFAM" id="SSF63737">
    <property type="entry name" value="Leukotriene A4 hydrolase N-terminal domain"/>
    <property type="match status" value="1"/>
</dbReference>
<keyword evidence="4" id="KW-0645">Protease</keyword>
<feature type="active site" description="Proton acceptor" evidence="9">
    <location>
        <position position="348"/>
    </location>
</feature>
<reference evidence="13 14" key="1">
    <citation type="submission" date="2011-07" db="EMBL/GenBank/DDBJ databases">
        <authorList>
            <person name="Coyne R."/>
            <person name="Brami D."/>
            <person name="Johnson J."/>
            <person name="Hostetler J."/>
            <person name="Hannick L."/>
            <person name="Clark T."/>
            <person name="Cassidy-Hanley D."/>
            <person name="Inman J."/>
        </authorList>
    </citation>
    <scope>NUCLEOTIDE SEQUENCE [LARGE SCALE GENOMIC DNA]</scope>
    <source>
        <strain evidence="13 14">G5</strain>
    </source>
</reference>
<evidence type="ECO:0000256" key="2">
    <source>
        <dbReference type="ARBA" id="ARBA00010136"/>
    </source>
</evidence>
<dbReference type="Gene3D" id="1.10.390.10">
    <property type="entry name" value="Neutral Protease Domain 2"/>
    <property type="match status" value="1"/>
</dbReference>
<accession>G0QV16</accession>
<dbReference type="PRINTS" id="PR00756">
    <property type="entry name" value="ALADIPTASE"/>
</dbReference>
<keyword evidence="14" id="KW-1185">Reference proteome</keyword>
<dbReference type="InterPro" id="IPR027268">
    <property type="entry name" value="Peptidase_M4/M1_CTD_sf"/>
</dbReference>
<dbReference type="SUPFAM" id="SSF55486">
    <property type="entry name" value="Metalloproteases ('zincins'), catalytic domain"/>
    <property type="match status" value="1"/>
</dbReference>
<sequence>MFQSNYFIFLTIFILAIVVTSIAYKANIFNLDSTHNLQKYNYLPETIEDEQIPDENTSSNILDIKTINFHLDIYLDFNSKSINGTQTINMSALKHGVKRVDLDILNTQIFSVQDGKSGLSLNFTVVPQQKENQTPGDQLQIFLPSSSYLGQKYKFIIQYISINPMATSWLKPEQTASKTLPYLYTQCEPVYCRSLAPLQDTPSVKAPYSANVTVSNSIKVFMSAVMTSSKPSLIYKDSIVYSFTQNIPIPSYLLTIVAGNIVQKSTGKRTAVISEPIYIDSYVQELSDLELYLTTVEDYTIPYMWGEYKVVILPPSFPFGGMENPLLTFASPSIIAGDKSGVVVAIHEIAHSWTGNYVTCKNWRNMWMNEGFTVYLQRKADLILFGQNSFYVDATVGNDTMVDDMKNFGFNNSYSSLYPIAKNVNPDDSFSTVPYEKGFQFLMYIETLVGEKFLQQLIRAYLKKFAFQSVDYKDFQNFFNNYVLQKWHDPIQAQQFLSIIDWKTWVEQPGLPVITLNFTTPIIQESKDLAQEYISLGGKSSPKFFKKFLKYDLNTKSIFLQSLFENLSKINVDILKRIEEDYQLSTQQNKELLWRWYRITILAGYNDNKELVHKFLGSIGRLKMITPVYLALIQNGQKELAKQYFVEYKNFYHPIAVSNIQKLLDQN</sequence>
<proteinExistence type="inferred from homology"/>
<dbReference type="CDD" id="cd09599">
    <property type="entry name" value="M1_LTA4H"/>
    <property type="match status" value="1"/>
</dbReference>
<dbReference type="eggNOG" id="KOG1047">
    <property type="taxonomic scope" value="Eukaryota"/>
</dbReference>
<feature type="binding site" evidence="10">
    <location>
        <begin position="621"/>
        <end position="623"/>
    </location>
    <ligand>
        <name>a peptide</name>
        <dbReference type="ChEBI" id="CHEBI:60466"/>
    </ligand>
</feature>
<dbReference type="AlphaFoldDB" id="G0QV16"/>
<dbReference type="GO" id="GO:0004463">
    <property type="term" value="F:leukotriene-A4 hydrolase activity"/>
    <property type="evidence" value="ECO:0007669"/>
    <property type="project" value="UniProtKB-EC"/>
</dbReference>
<feature type="binding site" evidence="11">
    <location>
        <position position="347"/>
    </location>
    <ligand>
        <name>Zn(2+)</name>
        <dbReference type="ChEBI" id="CHEBI:29105"/>
        <note>catalytic</note>
    </ligand>
</feature>
<feature type="domain" description="Peptidase M1 leukotriene A4 hydrolase/aminopeptidase C-terminal" evidence="12">
    <location>
        <begin position="520"/>
        <end position="664"/>
    </location>
</feature>
<keyword evidence="7 11" id="KW-0862">Zinc</keyword>
<feature type="binding site" evidence="10">
    <location>
        <begin position="186"/>
        <end position="188"/>
    </location>
    <ligand>
        <name>a peptide</name>
        <dbReference type="ChEBI" id="CHEBI:60466"/>
    </ligand>
</feature>
<keyword evidence="8" id="KW-0482">Metalloprotease</keyword>
<feature type="binding site" evidence="11">
    <location>
        <position position="370"/>
    </location>
    <ligand>
        <name>Zn(2+)</name>
        <dbReference type="ChEBI" id="CHEBI:29105"/>
        <note>catalytic</note>
    </ligand>
</feature>
<dbReference type="GO" id="GO:0008270">
    <property type="term" value="F:zinc ion binding"/>
    <property type="evidence" value="ECO:0007669"/>
    <property type="project" value="InterPro"/>
</dbReference>
<dbReference type="FunFam" id="3.30.2010.30:FF:000001">
    <property type="entry name" value="Leukotriene A(4) hydrolase"/>
    <property type="match status" value="1"/>
</dbReference>
<dbReference type="OrthoDB" id="10031169at2759"/>
<evidence type="ECO:0000256" key="10">
    <source>
        <dbReference type="PIRSR" id="PIRSR634015-2"/>
    </source>
</evidence>
<dbReference type="Pfam" id="PF17900">
    <property type="entry name" value="Peptidase_M1_N"/>
    <property type="match status" value="1"/>
</dbReference>